<dbReference type="InterPro" id="IPR006641">
    <property type="entry name" value="YqgF/RNaseH-like_dom"/>
</dbReference>
<dbReference type="SMART" id="SM00732">
    <property type="entry name" value="YqgFc"/>
    <property type="match status" value="1"/>
</dbReference>
<dbReference type="Gene3D" id="3.30.420.140">
    <property type="entry name" value="YqgF/RNase H-like domain"/>
    <property type="match status" value="1"/>
</dbReference>
<dbReference type="InterPro" id="IPR037027">
    <property type="entry name" value="YqgF/RNaseH-like_dom_sf"/>
</dbReference>
<dbReference type="Pfam" id="PF03652">
    <property type="entry name" value="RuvX"/>
    <property type="match status" value="1"/>
</dbReference>
<dbReference type="CDD" id="cd16964">
    <property type="entry name" value="YqgF"/>
    <property type="match status" value="1"/>
</dbReference>
<keyword evidence="3 5" id="KW-0540">Nuclease</keyword>
<dbReference type="PANTHER" id="PTHR33317">
    <property type="entry name" value="POLYNUCLEOTIDYL TRANSFERASE, RIBONUCLEASE H-LIKE SUPERFAMILY PROTEIN"/>
    <property type="match status" value="1"/>
</dbReference>
<keyword evidence="4 5" id="KW-0378">Hydrolase</keyword>
<evidence type="ECO:0000313" key="7">
    <source>
        <dbReference type="EMBL" id="KKW27161.1"/>
    </source>
</evidence>
<evidence type="ECO:0000256" key="5">
    <source>
        <dbReference type="HAMAP-Rule" id="MF_00651"/>
    </source>
</evidence>
<comment type="subcellular location">
    <subcellularLocation>
        <location evidence="5">Cytoplasm</location>
    </subcellularLocation>
</comment>
<dbReference type="PANTHER" id="PTHR33317:SF4">
    <property type="entry name" value="POLYNUCLEOTIDYL TRANSFERASE, RIBONUCLEASE H-LIKE SUPERFAMILY PROTEIN"/>
    <property type="match status" value="1"/>
</dbReference>
<evidence type="ECO:0000256" key="2">
    <source>
        <dbReference type="ARBA" id="ARBA00022517"/>
    </source>
</evidence>
<reference evidence="7 8" key="1">
    <citation type="journal article" date="2015" name="Nature">
        <title>rRNA introns, odd ribosomes, and small enigmatic genomes across a large radiation of phyla.</title>
        <authorList>
            <person name="Brown C.T."/>
            <person name="Hug L.A."/>
            <person name="Thomas B.C."/>
            <person name="Sharon I."/>
            <person name="Castelle C.J."/>
            <person name="Singh A."/>
            <person name="Wilkins M.J."/>
            <person name="Williams K.H."/>
            <person name="Banfield J.F."/>
        </authorList>
    </citation>
    <scope>NUCLEOTIDE SEQUENCE [LARGE SCALE GENOMIC DNA]</scope>
</reference>
<dbReference type="GO" id="GO:0004518">
    <property type="term" value="F:nuclease activity"/>
    <property type="evidence" value="ECO:0007669"/>
    <property type="project" value="UniProtKB-KW"/>
</dbReference>
<feature type="domain" description="YqgF/RNase H-like" evidence="6">
    <location>
        <begin position="1"/>
        <end position="100"/>
    </location>
</feature>
<dbReference type="NCBIfam" id="TIGR00250">
    <property type="entry name" value="RNAse_H_YqgF"/>
    <property type="match status" value="1"/>
</dbReference>
<dbReference type="SUPFAM" id="SSF53098">
    <property type="entry name" value="Ribonuclease H-like"/>
    <property type="match status" value="1"/>
</dbReference>
<evidence type="ECO:0000313" key="8">
    <source>
        <dbReference type="Proteomes" id="UP000034913"/>
    </source>
</evidence>
<dbReference type="GO" id="GO:0000967">
    <property type="term" value="P:rRNA 5'-end processing"/>
    <property type="evidence" value="ECO:0007669"/>
    <property type="project" value="UniProtKB-UniRule"/>
</dbReference>
<dbReference type="Proteomes" id="UP000034913">
    <property type="component" value="Unassembled WGS sequence"/>
</dbReference>
<dbReference type="EC" id="3.1.-.-" evidence="5"/>
<dbReference type="HAMAP" id="MF_00651">
    <property type="entry name" value="Nuclease_YqgF"/>
    <property type="match status" value="1"/>
</dbReference>
<organism evidence="7 8">
    <name type="scientific">candidate division Kazan bacterium GW2011_GWB1_52_7</name>
    <dbReference type="NCBI Taxonomy" id="1620414"/>
    <lineage>
        <taxon>Bacteria</taxon>
        <taxon>Bacteria division Kazan-3B-28</taxon>
    </lineage>
</organism>
<gene>
    <name evidence="7" type="ORF">VF00_C0001G0096</name>
</gene>
<accession>A0A0G1X854</accession>
<evidence type="ECO:0000259" key="6">
    <source>
        <dbReference type="SMART" id="SM00732"/>
    </source>
</evidence>
<comment type="caution">
    <text evidence="7">The sequence shown here is derived from an EMBL/GenBank/DDBJ whole genome shotgun (WGS) entry which is preliminary data.</text>
</comment>
<comment type="function">
    <text evidence="5">Could be a nuclease involved in processing of the 5'-end of pre-16S rRNA.</text>
</comment>
<sequence length="132" mass="15059">MTILGLDIGDRRVGVALVELPVRIVRPLTTLANNRSFLNELVKLWHQHHFGRIVIGWPKHLNGQDSAQSKHVQLLAAAIQKKMPDVELIFEDERLTSREATARLRQTQHERGDIDAVSAQIILESWLFRQNG</sequence>
<dbReference type="GO" id="GO:0005737">
    <property type="term" value="C:cytoplasm"/>
    <property type="evidence" value="ECO:0007669"/>
    <property type="project" value="UniProtKB-SubCell"/>
</dbReference>
<protein>
    <recommendedName>
        <fullName evidence="5">Putative pre-16S rRNA nuclease</fullName>
        <ecNumber evidence="5">3.1.-.-</ecNumber>
    </recommendedName>
</protein>
<evidence type="ECO:0000256" key="4">
    <source>
        <dbReference type="ARBA" id="ARBA00022801"/>
    </source>
</evidence>
<dbReference type="AlphaFoldDB" id="A0A0G1X854"/>
<keyword evidence="1 5" id="KW-0963">Cytoplasm</keyword>
<dbReference type="GO" id="GO:0016788">
    <property type="term" value="F:hydrolase activity, acting on ester bonds"/>
    <property type="evidence" value="ECO:0007669"/>
    <property type="project" value="UniProtKB-UniRule"/>
</dbReference>
<evidence type="ECO:0000256" key="3">
    <source>
        <dbReference type="ARBA" id="ARBA00022722"/>
    </source>
</evidence>
<dbReference type="InterPro" id="IPR005227">
    <property type="entry name" value="YqgF"/>
</dbReference>
<evidence type="ECO:0000256" key="1">
    <source>
        <dbReference type="ARBA" id="ARBA00022490"/>
    </source>
</evidence>
<comment type="similarity">
    <text evidence="5">Belongs to the YqgF HJR family.</text>
</comment>
<dbReference type="EMBL" id="LCRB01000001">
    <property type="protein sequence ID" value="KKW27161.1"/>
    <property type="molecule type" value="Genomic_DNA"/>
</dbReference>
<proteinExistence type="inferred from homology"/>
<dbReference type="InterPro" id="IPR012337">
    <property type="entry name" value="RNaseH-like_sf"/>
</dbReference>
<name>A0A0G1X854_UNCK3</name>
<keyword evidence="2 5" id="KW-0690">Ribosome biogenesis</keyword>